<dbReference type="Gene3D" id="3.80.10.10">
    <property type="entry name" value="Ribonuclease Inhibitor"/>
    <property type="match status" value="2"/>
</dbReference>
<dbReference type="InterPro" id="IPR001810">
    <property type="entry name" value="F-box_dom"/>
</dbReference>
<proteinExistence type="predicted"/>
<organism evidence="5 6">
    <name type="scientific">Pristionchus entomophagus</name>
    <dbReference type="NCBI Taxonomy" id="358040"/>
    <lineage>
        <taxon>Eukaryota</taxon>
        <taxon>Metazoa</taxon>
        <taxon>Ecdysozoa</taxon>
        <taxon>Nematoda</taxon>
        <taxon>Chromadorea</taxon>
        <taxon>Rhabditida</taxon>
        <taxon>Rhabditina</taxon>
        <taxon>Diplogasteromorpha</taxon>
        <taxon>Diplogasteroidea</taxon>
        <taxon>Neodiplogasteridae</taxon>
        <taxon>Pristionchus</taxon>
    </lineage>
</organism>
<reference evidence="5" key="1">
    <citation type="submission" date="2023-10" db="EMBL/GenBank/DDBJ databases">
        <title>Genome assembly of Pristionchus species.</title>
        <authorList>
            <person name="Yoshida K."/>
            <person name="Sommer R.J."/>
        </authorList>
    </citation>
    <scope>NUCLEOTIDE SEQUENCE</scope>
    <source>
        <strain evidence="5">RS0144</strain>
    </source>
</reference>
<dbReference type="PROSITE" id="PS50181">
    <property type="entry name" value="FBOX"/>
    <property type="match status" value="1"/>
</dbReference>
<dbReference type="InterPro" id="IPR057207">
    <property type="entry name" value="FBXL15_LRR"/>
</dbReference>
<dbReference type="FunFam" id="3.80.10.10:FF:000042">
    <property type="entry name" value="F-box/LRR-repeat protein 20 isoform 2"/>
    <property type="match status" value="1"/>
</dbReference>
<dbReference type="GO" id="GO:0031146">
    <property type="term" value="P:SCF-dependent proteasomal ubiquitin-dependent protein catabolic process"/>
    <property type="evidence" value="ECO:0007669"/>
    <property type="project" value="TreeGrafter"/>
</dbReference>
<dbReference type="InterPro" id="IPR032675">
    <property type="entry name" value="LRR_dom_sf"/>
</dbReference>
<dbReference type="SMART" id="SM00367">
    <property type="entry name" value="LRR_CC"/>
    <property type="match status" value="11"/>
</dbReference>
<keyword evidence="2" id="KW-0677">Repeat</keyword>
<dbReference type="EMBL" id="BTSX01000003">
    <property type="protein sequence ID" value="GMS88248.1"/>
    <property type="molecule type" value="Genomic_DNA"/>
</dbReference>
<dbReference type="Proteomes" id="UP001432027">
    <property type="component" value="Unassembled WGS sequence"/>
</dbReference>
<name>A0AAV5SYU7_9BILA</name>
<evidence type="ECO:0000256" key="3">
    <source>
        <dbReference type="ARBA" id="ARBA00022786"/>
    </source>
</evidence>
<dbReference type="InterPro" id="IPR006553">
    <property type="entry name" value="Leu-rich_rpt_Cys-con_subtyp"/>
</dbReference>
<evidence type="ECO:0000256" key="2">
    <source>
        <dbReference type="ARBA" id="ARBA00022737"/>
    </source>
</evidence>
<comment type="caution">
    <text evidence="5">The sequence shown here is derived from an EMBL/GenBank/DDBJ whole genome shotgun (WGS) entry which is preliminary data.</text>
</comment>
<keyword evidence="1" id="KW-0433">Leucine-rich repeat</keyword>
<evidence type="ECO:0000256" key="1">
    <source>
        <dbReference type="ARBA" id="ARBA00022614"/>
    </source>
</evidence>
<gene>
    <name evidence="5" type="ORF">PENTCL1PPCAC_10423</name>
</gene>
<dbReference type="Pfam" id="PF12937">
    <property type="entry name" value="F-box-like"/>
    <property type="match status" value="1"/>
</dbReference>
<dbReference type="SMART" id="SM00256">
    <property type="entry name" value="FBOX"/>
    <property type="match status" value="1"/>
</dbReference>
<dbReference type="SUPFAM" id="SSF52047">
    <property type="entry name" value="RNI-like"/>
    <property type="match status" value="2"/>
</dbReference>
<evidence type="ECO:0000313" key="6">
    <source>
        <dbReference type="Proteomes" id="UP001432027"/>
    </source>
</evidence>
<feature type="non-terminal residue" evidence="5">
    <location>
        <position position="1"/>
    </location>
</feature>
<dbReference type="FunFam" id="3.80.10.10:FF:002834">
    <property type="entry name" value="Uncharacterized protein"/>
    <property type="match status" value="1"/>
</dbReference>
<feature type="domain" description="F-box" evidence="4">
    <location>
        <begin position="51"/>
        <end position="97"/>
    </location>
</feature>
<evidence type="ECO:0000259" key="4">
    <source>
        <dbReference type="PROSITE" id="PS50181"/>
    </source>
</evidence>
<dbReference type="PANTHER" id="PTHR13318">
    <property type="entry name" value="PARTNER OF PAIRED, ISOFORM B-RELATED"/>
    <property type="match status" value="1"/>
</dbReference>
<dbReference type="Pfam" id="PF25372">
    <property type="entry name" value="DUF7885"/>
    <property type="match status" value="1"/>
</dbReference>
<dbReference type="AlphaFoldDB" id="A0AAV5SYU7"/>
<evidence type="ECO:0000313" key="5">
    <source>
        <dbReference type="EMBL" id="GMS88248.1"/>
    </source>
</evidence>
<keyword evidence="6" id="KW-1185">Reference proteome</keyword>
<sequence>RDWAESLAVACVSMEASTSTARRKRPSGQMISAKQNQTYLITSLAPYEDGSLINRTLPKELILRIFSYLDIISLCRSAQACRLWSQLALDGSNWQSIDLFTFQKHIKSNVLDSIARRCGGFLKELSLKGCENIHDSALRSFTAKCANIEYLSLHKCKRVTDTTCDNLGRHCHKLLTLNLDNCTAITDRSLRSIADGCRMLETLNISWCDNVTDRGIQLLLQCCPLLSTLIMRGCDGLTERVFEGVESSLKELRVLNMQQCYVTDITVGCLSEGAVNLQSLNLAGCNLISDHSLQALGRGCRQLVTLELAACSALSDSGFTHLGRACTKLERIDLEDCTNITDSTVICFSMNCPKLGNLGLSHCEQLTDASITSLIANQREILEVLELDNCPNITDAGLSQLKVCSKLRRLDLYDCQNVSKDAVCRFRTQRPGVEVHAYFAPLTPPATAVHGRQGGPICRCCSIL</sequence>
<dbReference type="Pfam" id="PF13516">
    <property type="entry name" value="LRR_6"/>
    <property type="match status" value="2"/>
</dbReference>
<protein>
    <recommendedName>
        <fullName evidence="4">F-box domain-containing protein</fullName>
    </recommendedName>
</protein>
<accession>A0AAV5SYU7</accession>
<dbReference type="PANTHER" id="PTHR13318:SF165">
    <property type="entry name" value="F-BOX_LRR-REPEAT PROTEIN FBXL-1"/>
    <property type="match status" value="1"/>
</dbReference>
<keyword evidence="3" id="KW-0833">Ubl conjugation pathway</keyword>
<dbReference type="GO" id="GO:0019005">
    <property type="term" value="C:SCF ubiquitin ligase complex"/>
    <property type="evidence" value="ECO:0007669"/>
    <property type="project" value="TreeGrafter"/>
</dbReference>
<dbReference type="InterPro" id="IPR001611">
    <property type="entry name" value="Leu-rich_rpt"/>
</dbReference>